<accession>A0AAV9JL09</accession>
<protein>
    <submittedName>
        <fullName evidence="2">Uncharacterized protein</fullName>
    </submittedName>
</protein>
<proteinExistence type="predicted"/>
<feature type="compositionally biased region" description="Polar residues" evidence="1">
    <location>
        <begin position="1"/>
        <end position="11"/>
    </location>
</feature>
<sequence>MCRTKPWTTVQYRGIINPDVQTSPSRPRPPKPVQPRDDGQSRRQTACCNDPQPRDPGNGRRLYLDPQPRDPGNGQQYSYFDPQPRDPGNGQQLSLGPQPRDDGSNRCFGSNGQPTKPQPRDPGGKKGRTPREMQPRDPGE</sequence>
<keyword evidence="3" id="KW-1185">Reference proteome</keyword>
<feature type="compositionally biased region" description="Basic and acidic residues" evidence="1">
    <location>
        <begin position="118"/>
        <end position="140"/>
    </location>
</feature>
<organism evidence="2 3">
    <name type="scientific">Oleoguttula mirabilis</name>
    <dbReference type="NCBI Taxonomy" id="1507867"/>
    <lineage>
        <taxon>Eukaryota</taxon>
        <taxon>Fungi</taxon>
        <taxon>Dikarya</taxon>
        <taxon>Ascomycota</taxon>
        <taxon>Pezizomycotina</taxon>
        <taxon>Dothideomycetes</taxon>
        <taxon>Dothideomycetidae</taxon>
        <taxon>Mycosphaerellales</taxon>
        <taxon>Teratosphaeriaceae</taxon>
        <taxon>Oleoguttula</taxon>
    </lineage>
</organism>
<gene>
    <name evidence="2" type="ORF">LTR36_002327</name>
</gene>
<dbReference type="EMBL" id="JAVFHQ010000016">
    <property type="protein sequence ID" value="KAK4546190.1"/>
    <property type="molecule type" value="Genomic_DNA"/>
</dbReference>
<dbReference type="Proteomes" id="UP001324427">
    <property type="component" value="Unassembled WGS sequence"/>
</dbReference>
<name>A0AAV9JL09_9PEZI</name>
<evidence type="ECO:0000313" key="2">
    <source>
        <dbReference type="EMBL" id="KAK4546190.1"/>
    </source>
</evidence>
<evidence type="ECO:0000313" key="3">
    <source>
        <dbReference type="Proteomes" id="UP001324427"/>
    </source>
</evidence>
<reference evidence="2 3" key="1">
    <citation type="submission" date="2021-11" db="EMBL/GenBank/DDBJ databases">
        <title>Black yeast isolated from Biological Soil Crust.</title>
        <authorList>
            <person name="Kurbessoian T."/>
        </authorList>
    </citation>
    <scope>NUCLEOTIDE SEQUENCE [LARGE SCALE GENOMIC DNA]</scope>
    <source>
        <strain evidence="2 3">CCFEE 5522</strain>
    </source>
</reference>
<evidence type="ECO:0000256" key="1">
    <source>
        <dbReference type="SAM" id="MobiDB-lite"/>
    </source>
</evidence>
<dbReference type="AlphaFoldDB" id="A0AAV9JL09"/>
<feature type="region of interest" description="Disordered" evidence="1">
    <location>
        <begin position="1"/>
        <end position="140"/>
    </location>
</feature>
<comment type="caution">
    <text evidence="2">The sequence shown here is derived from an EMBL/GenBank/DDBJ whole genome shotgun (WGS) entry which is preliminary data.</text>
</comment>